<dbReference type="AlphaFoldDB" id="R2TA99"/>
<dbReference type="Proteomes" id="UP000013858">
    <property type="component" value="Unassembled WGS sequence"/>
</dbReference>
<protein>
    <recommendedName>
        <fullName evidence="3">WxL domain-containing protein</fullName>
    </recommendedName>
</protein>
<dbReference type="Pfam" id="PF13731">
    <property type="entry name" value="WxL"/>
    <property type="match status" value="1"/>
</dbReference>
<dbReference type="STRING" id="155618.RV06_GL000275"/>
<accession>R2TA99</accession>
<evidence type="ECO:0000313" key="6">
    <source>
        <dbReference type="Proteomes" id="UP000013858"/>
    </source>
</evidence>
<proteinExistence type="predicted"/>
<dbReference type="Proteomes" id="UP000014197">
    <property type="component" value="Unassembled WGS sequence"/>
</dbReference>
<dbReference type="PATRIC" id="fig|1158608.3.peg.1626"/>
<evidence type="ECO:0000313" key="5">
    <source>
        <dbReference type="EMBL" id="EOT59977.1"/>
    </source>
</evidence>
<reference evidence="5 7" key="2">
    <citation type="submission" date="2013-03" db="EMBL/GenBank/DDBJ databases">
        <title>The Genome Sequence of Enterococcus haemoperoxidus BAA-382 (PacBio/Illumina hybrid assembly).</title>
        <authorList>
            <consortium name="The Broad Institute Genomics Platform"/>
            <consortium name="The Broad Institute Genome Sequencing Center for Infectious Disease"/>
            <person name="Earl A."/>
            <person name="Russ C."/>
            <person name="Gilmore M."/>
            <person name="Surin D."/>
            <person name="Walker B."/>
            <person name="Young S."/>
            <person name="Zeng Q."/>
            <person name="Gargeya S."/>
            <person name="Fitzgerald M."/>
            <person name="Haas B."/>
            <person name="Abouelleil A."/>
            <person name="Allen A.W."/>
            <person name="Alvarado L."/>
            <person name="Arachchi H.M."/>
            <person name="Berlin A.M."/>
            <person name="Chapman S.B."/>
            <person name="Gainer-Dewar J."/>
            <person name="Goldberg J."/>
            <person name="Griggs A."/>
            <person name="Gujja S."/>
            <person name="Hansen M."/>
            <person name="Howarth C."/>
            <person name="Imamovic A."/>
            <person name="Ireland A."/>
            <person name="Larimer J."/>
            <person name="McCowan C."/>
            <person name="Murphy C."/>
            <person name="Pearson M."/>
            <person name="Poon T.W."/>
            <person name="Priest M."/>
            <person name="Roberts A."/>
            <person name="Saif S."/>
            <person name="Shea T."/>
            <person name="Sisk P."/>
            <person name="Sykes S."/>
            <person name="Wortman J."/>
            <person name="Nusbaum C."/>
            <person name="Birren B."/>
        </authorList>
    </citation>
    <scope>NUCLEOTIDE SEQUENCE [LARGE SCALE GENOMIC DNA]</scope>
    <source>
        <strain evidence="5 7">ATCC BAA-382</strain>
    </source>
</reference>
<dbReference type="EMBL" id="AJAR01000014">
    <property type="protein sequence ID" value="EOH97164.1"/>
    <property type="molecule type" value="Genomic_DNA"/>
</dbReference>
<dbReference type="RefSeq" id="WP_010761848.1">
    <property type="nucleotide sequence ID" value="NZ_KB946316.1"/>
</dbReference>
<evidence type="ECO:0000256" key="2">
    <source>
        <dbReference type="SAM" id="SignalP"/>
    </source>
</evidence>
<evidence type="ECO:0000256" key="1">
    <source>
        <dbReference type="SAM" id="MobiDB-lite"/>
    </source>
</evidence>
<dbReference type="EMBL" id="ASVY01000003">
    <property type="protein sequence ID" value="EOT59977.1"/>
    <property type="molecule type" value="Genomic_DNA"/>
</dbReference>
<feature type="chain" id="PRO_5004356246" description="WxL domain-containing protein" evidence="2">
    <location>
        <begin position="28"/>
        <end position="271"/>
    </location>
</feature>
<reference evidence="4 6" key="1">
    <citation type="submission" date="2013-02" db="EMBL/GenBank/DDBJ databases">
        <title>The Genome Sequence of Enterococcus haemoperoxidus BAA-382.</title>
        <authorList>
            <consortium name="The Broad Institute Genome Sequencing Platform"/>
            <consortium name="The Broad Institute Genome Sequencing Center for Infectious Disease"/>
            <person name="Earl A.M."/>
            <person name="Gilmore M.S."/>
            <person name="Lebreton F."/>
            <person name="Walker B."/>
            <person name="Young S.K."/>
            <person name="Zeng Q."/>
            <person name="Gargeya S."/>
            <person name="Fitzgerald M."/>
            <person name="Haas B."/>
            <person name="Abouelleil A."/>
            <person name="Alvarado L."/>
            <person name="Arachchi H.M."/>
            <person name="Berlin A.M."/>
            <person name="Chapman S.B."/>
            <person name="Dewar J."/>
            <person name="Goldberg J."/>
            <person name="Griggs A."/>
            <person name="Gujja S."/>
            <person name="Hansen M."/>
            <person name="Howarth C."/>
            <person name="Imamovic A."/>
            <person name="Larimer J."/>
            <person name="McCowan C."/>
            <person name="Murphy C."/>
            <person name="Neiman D."/>
            <person name="Pearson M."/>
            <person name="Priest M."/>
            <person name="Roberts A."/>
            <person name="Saif S."/>
            <person name="Shea T."/>
            <person name="Sisk P."/>
            <person name="Sykes S."/>
            <person name="Wortman J."/>
            <person name="Nusbaum C."/>
            <person name="Birren B."/>
        </authorList>
    </citation>
    <scope>NUCLEOTIDE SEQUENCE [LARGE SCALE GENOMIC DNA]</scope>
    <source>
        <strain evidence="4 6">ATCC BAA-382</strain>
    </source>
</reference>
<keyword evidence="2" id="KW-0732">Signal</keyword>
<evidence type="ECO:0000313" key="4">
    <source>
        <dbReference type="EMBL" id="EOH97164.1"/>
    </source>
</evidence>
<feature type="domain" description="WxL" evidence="3">
    <location>
        <begin position="28"/>
        <end position="262"/>
    </location>
</feature>
<name>R2TA99_9ENTE</name>
<evidence type="ECO:0000259" key="3">
    <source>
        <dbReference type="Pfam" id="PF13731"/>
    </source>
</evidence>
<dbReference type="eggNOG" id="ENOG5032CN2">
    <property type="taxonomic scope" value="Bacteria"/>
</dbReference>
<feature type="compositionally biased region" description="Polar residues" evidence="1">
    <location>
        <begin position="35"/>
        <end position="44"/>
    </location>
</feature>
<feature type="compositionally biased region" description="Basic and acidic residues" evidence="1">
    <location>
        <begin position="45"/>
        <end position="65"/>
    </location>
</feature>
<feature type="signal peptide" evidence="2">
    <location>
        <begin position="1"/>
        <end position="27"/>
    </location>
</feature>
<evidence type="ECO:0000313" key="7">
    <source>
        <dbReference type="Proteomes" id="UP000014197"/>
    </source>
</evidence>
<gene>
    <name evidence="5" type="ORF">I583_02612</name>
    <name evidence="4" type="ORF">UAW_01646</name>
</gene>
<feature type="region of interest" description="Disordered" evidence="1">
    <location>
        <begin position="35"/>
        <end position="69"/>
    </location>
</feature>
<dbReference type="InterPro" id="IPR027994">
    <property type="entry name" value="WxL_dom"/>
</dbReference>
<organism evidence="4 6">
    <name type="scientific">Enterococcus haemoperoxidus ATCC BAA-382</name>
    <dbReference type="NCBI Taxonomy" id="1158608"/>
    <lineage>
        <taxon>Bacteria</taxon>
        <taxon>Bacillati</taxon>
        <taxon>Bacillota</taxon>
        <taxon>Bacilli</taxon>
        <taxon>Lactobacillales</taxon>
        <taxon>Enterococcaceae</taxon>
        <taxon>Enterococcus</taxon>
    </lineage>
</organism>
<sequence>MKVKTLCKAALLSVIAIGVAVPTATNAAEHTTTGKGKINYTQDTGDNKDIDPENPKDSVDPKNPDDVTDNDTFGAITIDRVTTLNFPPQKIGVYTEPQVYSANAVSMTNSAGVDVTRGNYVAWTDKRGGNDHKYQIKAKMTKQFTLAGSDTDTLKGATIDYRYGLLNSDMVTTSWPATTAVLDFQLAEGAAESALVFDNNDSTGVEGLGTYTAEFGQSDLDMKNEKGEAAKGSIKDGVKLTVPAGINISEGDYEAEITWSIEFSPAATPEA</sequence>
<keyword evidence="7" id="KW-1185">Reference proteome</keyword>
<comment type="caution">
    <text evidence="4">The sequence shown here is derived from an EMBL/GenBank/DDBJ whole genome shotgun (WGS) entry which is preliminary data.</text>
</comment>
<dbReference type="OrthoDB" id="2185849at2"/>